<name>A0A1M2V395_TRAPU</name>
<dbReference type="Proteomes" id="UP000184267">
    <property type="component" value="Unassembled WGS sequence"/>
</dbReference>
<dbReference type="GO" id="GO:0005506">
    <property type="term" value="F:iron ion binding"/>
    <property type="evidence" value="ECO:0007669"/>
    <property type="project" value="InterPro"/>
</dbReference>
<evidence type="ECO:0000313" key="1">
    <source>
        <dbReference type="EMBL" id="OJT02062.1"/>
    </source>
</evidence>
<dbReference type="GO" id="GO:0004497">
    <property type="term" value="F:monooxygenase activity"/>
    <property type="evidence" value="ECO:0007669"/>
    <property type="project" value="InterPro"/>
</dbReference>
<dbReference type="OrthoDB" id="2802867at2759"/>
<sequence length="54" mass="6719">MRYGQWWRDHRRAFWQVFHPGQVNEYHDAERGFAHELLANLLESPQDFEQHLRL</sequence>
<reference evidence="1 2" key="1">
    <citation type="submission" date="2016-10" db="EMBL/GenBank/DDBJ databases">
        <title>Genome sequence of the basidiomycete white-rot fungus Trametes pubescens.</title>
        <authorList>
            <person name="Makela M.R."/>
            <person name="Granchi Z."/>
            <person name="Peng M."/>
            <person name="De Vries R.P."/>
            <person name="Grigoriev I."/>
            <person name="Riley R."/>
            <person name="Hilden K."/>
        </authorList>
    </citation>
    <scope>NUCLEOTIDE SEQUENCE [LARGE SCALE GENOMIC DNA]</scope>
    <source>
        <strain evidence="1 2">FBCC735</strain>
    </source>
</reference>
<dbReference type="GO" id="GO:0020037">
    <property type="term" value="F:heme binding"/>
    <property type="evidence" value="ECO:0007669"/>
    <property type="project" value="InterPro"/>
</dbReference>
<gene>
    <name evidence="1" type="ORF">TRAPUB_7478</name>
</gene>
<accession>A0A1M2V395</accession>
<keyword evidence="2" id="KW-1185">Reference proteome</keyword>
<dbReference type="SUPFAM" id="SSF48264">
    <property type="entry name" value="Cytochrome P450"/>
    <property type="match status" value="1"/>
</dbReference>
<dbReference type="GO" id="GO:0016705">
    <property type="term" value="F:oxidoreductase activity, acting on paired donors, with incorporation or reduction of molecular oxygen"/>
    <property type="evidence" value="ECO:0007669"/>
    <property type="project" value="InterPro"/>
</dbReference>
<dbReference type="Gene3D" id="1.10.630.10">
    <property type="entry name" value="Cytochrome P450"/>
    <property type="match status" value="1"/>
</dbReference>
<comment type="caution">
    <text evidence="1">The sequence shown here is derived from an EMBL/GenBank/DDBJ whole genome shotgun (WGS) entry which is preliminary data.</text>
</comment>
<evidence type="ECO:0000313" key="2">
    <source>
        <dbReference type="Proteomes" id="UP000184267"/>
    </source>
</evidence>
<organism evidence="1 2">
    <name type="scientific">Trametes pubescens</name>
    <name type="common">White-rot fungus</name>
    <dbReference type="NCBI Taxonomy" id="154538"/>
    <lineage>
        <taxon>Eukaryota</taxon>
        <taxon>Fungi</taxon>
        <taxon>Dikarya</taxon>
        <taxon>Basidiomycota</taxon>
        <taxon>Agaricomycotina</taxon>
        <taxon>Agaricomycetes</taxon>
        <taxon>Polyporales</taxon>
        <taxon>Polyporaceae</taxon>
        <taxon>Trametes</taxon>
    </lineage>
</organism>
<dbReference type="EMBL" id="MNAD01001704">
    <property type="protein sequence ID" value="OJT02062.1"/>
    <property type="molecule type" value="Genomic_DNA"/>
</dbReference>
<protein>
    <submittedName>
        <fullName evidence="1">Uncharacterized protein</fullName>
    </submittedName>
</protein>
<dbReference type="AlphaFoldDB" id="A0A1M2V395"/>
<proteinExistence type="predicted"/>
<dbReference type="InterPro" id="IPR036396">
    <property type="entry name" value="Cyt_P450_sf"/>
</dbReference>